<keyword evidence="6" id="KW-0067">ATP-binding</keyword>
<dbReference type="PANTHER" id="PTHR24361">
    <property type="entry name" value="MITOGEN-ACTIVATED KINASE KINASE KINASE"/>
    <property type="match status" value="1"/>
</dbReference>
<dbReference type="PANTHER" id="PTHR24361:SF433">
    <property type="entry name" value="PROTEIN KINASE DOMAIN-CONTAINING PROTEIN"/>
    <property type="match status" value="1"/>
</dbReference>
<evidence type="ECO:0000259" key="9">
    <source>
        <dbReference type="PROSITE" id="PS50011"/>
    </source>
</evidence>
<comment type="catalytic activity">
    <reaction evidence="8">
        <text>L-seryl-[protein] + ATP = O-phospho-L-seryl-[protein] + ADP + H(+)</text>
        <dbReference type="Rhea" id="RHEA:17989"/>
        <dbReference type="Rhea" id="RHEA-COMP:9863"/>
        <dbReference type="Rhea" id="RHEA-COMP:11604"/>
        <dbReference type="ChEBI" id="CHEBI:15378"/>
        <dbReference type="ChEBI" id="CHEBI:29999"/>
        <dbReference type="ChEBI" id="CHEBI:30616"/>
        <dbReference type="ChEBI" id="CHEBI:83421"/>
        <dbReference type="ChEBI" id="CHEBI:456216"/>
        <dbReference type="EC" id="2.7.11.1"/>
    </reaction>
</comment>
<dbReference type="RefSeq" id="WP_284720576.1">
    <property type="nucleotide sequence ID" value="NZ_JARZHI010000012.1"/>
</dbReference>
<sequence length="415" mass="46686">MGASERAGDLRIVDPRCQDVELVLLERDTFQLEVIRVGSHGDVRIADKPLATGSSRMLSSHEKLTIGDMTLQFRPAVPSRGFPGNFIVACGKCNLPLERMDHLINADAAWLCERCSGERQVTQRLGSFDVVGKIGEGDWWEVHEAIQQDTGLRAAVKKPKSPGSREVLKQFIEREQRMAHHLRHPRIVAHYGAGEHEGTLYAAFEYMSEGSIARLWDPKLRLEDVLVIAQDVFLGLDYLHELGILHRELAPSNVLLRRRAGRLRAKLSDFGLAKSMADFGPTWPTWSAAEDQERQAGARPFMSPSRRAKEEAKQADDLYGAGLVVYWLLTGRTPQGYAGSKLGERESAMLEDAFQRNKHVSLKDASKRFGELPRELVELVDGLTHPTDRMRYKEGITAHAIERLGWLLELLRRAQ</sequence>
<dbReference type="InterPro" id="IPR053235">
    <property type="entry name" value="Ser_Thr_kinase"/>
</dbReference>
<evidence type="ECO:0000256" key="4">
    <source>
        <dbReference type="ARBA" id="ARBA00022741"/>
    </source>
</evidence>
<keyword evidence="3" id="KW-0808">Transferase</keyword>
<evidence type="ECO:0000313" key="11">
    <source>
        <dbReference type="Proteomes" id="UP001160301"/>
    </source>
</evidence>
<dbReference type="InterPro" id="IPR011009">
    <property type="entry name" value="Kinase-like_dom_sf"/>
</dbReference>
<dbReference type="EC" id="2.7.11.1" evidence="1"/>
<organism evidence="10 11">
    <name type="scientific">Polyangium sorediatum</name>
    <dbReference type="NCBI Taxonomy" id="889274"/>
    <lineage>
        <taxon>Bacteria</taxon>
        <taxon>Pseudomonadati</taxon>
        <taxon>Myxococcota</taxon>
        <taxon>Polyangia</taxon>
        <taxon>Polyangiales</taxon>
        <taxon>Polyangiaceae</taxon>
        <taxon>Polyangium</taxon>
    </lineage>
</organism>
<comment type="catalytic activity">
    <reaction evidence="7">
        <text>L-threonyl-[protein] + ATP = O-phospho-L-threonyl-[protein] + ADP + H(+)</text>
        <dbReference type="Rhea" id="RHEA:46608"/>
        <dbReference type="Rhea" id="RHEA-COMP:11060"/>
        <dbReference type="Rhea" id="RHEA-COMP:11605"/>
        <dbReference type="ChEBI" id="CHEBI:15378"/>
        <dbReference type="ChEBI" id="CHEBI:30013"/>
        <dbReference type="ChEBI" id="CHEBI:30616"/>
        <dbReference type="ChEBI" id="CHEBI:61977"/>
        <dbReference type="ChEBI" id="CHEBI:456216"/>
        <dbReference type="EC" id="2.7.11.1"/>
    </reaction>
</comment>
<evidence type="ECO:0000256" key="7">
    <source>
        <dbReference type="ARBA" id="ARBA00047899"/>
    </source>
</evidence>
<evidence type="ECO:0000256" key="6">
    <source>
        <dbReference type="ARBA" id="ARBA00022840"/>
    </source>
</evidence>
<keyword evidence="11" id="KW-1185">Reference proteome</keyword>
<gene>
    <name evidence="10" type="ORF">QHF89_16560</name>
</gene>
<evidence type="ECO:0000256" key="2">
    <source>
        <dbReference type="ARBA" id="ARBA00022527"/>
    </source>
</evidence>
<dbReference type="Pfam" id="PF00069">
    <property type="entry name" value="Pkinase"/>
    <property type="match status" value="1"/>
</dbReference>
<accession>A0ABT6NS17</accession>
<keyword evidence="5 10" id="KW-0418">Kinase</keyword>
<dbReference type="InterPro" id="IPR000719">
    <property type="entry name" value="Prot_kinase_dom"/>
</dbReference>
<protein>
    <recommendedName>
        <fullName evidence="1">non-specific serine/threonine protein kinase</fullName>
        <ecNumber evidence="1">2.7.11.1</ecNumber>
    </recommendedName>
</protein>
<dbReference type="SUPFAM" id="SSF56112">
    <property type="entry name" value="Protein kinase-like (PK-like)"/>
    <property type="match status" value="1"/>
</dbReference>
<evidence type="ECO:0000256" key="5">
    <source>
        <dbReference type="ARBA" id="ARBA00022777"/>
    </source>
</evidence>
<reference evidence="10 11" key="1">
    <citation type="submission" date="2023-04" db="EMBL/GenBank/DDBJ databases">
        <title>The genome sequence of Polyangium sorediatum DSM14670.</title>
        <authorList>
            <person name="Zhang X."/>
        </authorList>
    </citation>
    <scope>NUCLEOTIDE SEQUENCE [LARGE SCALE GENOMIC DNA]</scope>
    <source>
        <strain evidence="10 11">DSM 14670</strain>
    </source>
</reference>
<dbReference type="PROSITE" id="PS50011">
    <property type="entry name" value="PROTEIN_KINASE_DOM"/>
    <property type="match status" value="1"/>
</dbReference>
<evidence type="ECO:0000256" key="1">
    <source>
        <dbReference type="ARBA" id="ARBA00012513"/>
    </source>
</evidence>
<dbReference type="Gene3D" id="1.10.510.10">
    <property type="entry name" value="Transferase(Phosphotransferase) domain 1"/>
    <property type="match status" value="1"/>
</dbReference>
<proteinExistence type="predicted"/>
<keyword evidence="4" id="KW-0547">Nucleotide-binding</keyword>
<evidence type="ECO:0000256" key="3">
    <source>
        <dbReference type="ARBA" id="ARBA00022679"/>
    </source>
</evidence>
<dbReference type="GO" id="GO:0016301">
    <property type="term" value="F:kinase activity"/>
    <property type="evidence" value="ECO:0007669"/>
    <property type="project" value="UniProtKB-KW"/>
</dbReference>
<dbReference type="EMBL" id="JARZHI010000012">
    <property type="protein sequence ID" value="MDI1431108.1"/>
    <property type="molecule type" value="Genomic_DNA"/>
</dbReference>
<evidence type="ECO:0000256" key="8">
    <source>
        <dbReference type="ARBA" id="ARBA00048679"/>
    </source>
</evidence>
<feature type="domain" description="Protein kinase" evidence="9">
    <location>
        <begin position="128"/>
        <end position="402"/>
    </location>
</feature>
<name>A0ABT6NS17_9BACT</name>
<comment type="caution">
    <text evidence="10">The sequence shown here is derived from an EMBL/GenBank/DDBJ whole genome shotgun (WGS) entry which is preliminary data.</text>
</comment>
<evidence type="ECO:0000313" key="10">
    <source>
        <dbReference type="EMBL" id="MDI1431108.1"/>
    </source>
</evidence>
<keyword evidence="2" id="KW-0723">Serine/threonine-protein kinase</keyword>
<dbReference type="Proteomes" id="UP001160301">
    <property type="component" value="Unassembled WGS sequence"/>
</dbReference>